<reference evidence="2" key="1">
    <citation type="submission" date="2020-03" db="EMBL/GenBank/DDBJ databases">
        <title>The deep terrestrial virosphere.</title>
        <authorList>
            <person name="Holmfeldt K."/>
            <person name="Nilsson E."/>
            <person name="Simone D."/>
            <person name="Lopez-Fernandez M."/>
            <person name="Wu X."/>
            <person name="de Brujin I."/>
            <person name="Lundin D."/>
            <person name="Andersson A."/>
            <person name="Bertilsson S."/>
            <person name="Dopson M."/>
        </authorList>
    </citation>
    <scope>NUCLEOTIDE SEQUENCE</scope>
    <source>
        <strain evidence="2">MM171A02098</strain>
    </source>
</reference>
<keyword evidence="1" id="KW-1133">Transmembrane helix</keyword>
<name>A0A6M3LTU0_9ZZZZ</name>
<accession>A0A6M3LTU0</accession>
<proteinExistence type="predicted"/>
<sequence length="64" mass="7313">MDEITIISMVATAGFGVLSLHLNGKYQKFKKVLNNLVDMIEDDKITQEELITFVKSVKELIHYV</sequence>
<evidence type="ECO:0000256" key="1">
    <source>
        <dbReference type="SAM" id="Phobius"/>
    </source>
</evidence>
<protein>
    <submittedName>
        <fullName evidence="2">Uncharacterized protein</fullName>
    </submittedName>
</protein>
<dbReference type="EMBL" id="MT143563">
    <property type="protein sequence ID" value="QJA98223.1"/>
    <property type="molecule type" value="Genomic_DNA"/>
</dbReference>
<evidence type="ECO:0000313" key="2">
    <source>
        <dbReference type="EMBL" id="QJA98223.1"/>
    </source>
</evidence>
<dbReference type="AlphaFoldDB" id="A0A6M3LTU0"/>
<organism evidence="2">
    <name type="scientific">viral metagenome</name>
    <dbReference type="NCBI Taxonomy" id="1070528"/>
    <lineage>
        <taxon>unclassified sequences</taxon>
        <taxon>metagenomes</taxon>
        <taxon>organismal metagenomes</taxon>
    </lineage>
</organism>
<gene>
    <name evidence="2" type="ORF">MM171A02098_0003</name>
</gene>
<keyword evidence="1" id="KW-0812">Transmembrane</keyword>
<feature type="transmembrane region" description="Helical" evidence="1">
    <location>
        <begin position="6"/>
        <end position="24"/>
    </location>
</feature>
<keyword evidence="1" id="KW-0472">Membrane</keyword>